<gene>
    <name evidence="1" type="ORF">LPLAT_LOCUS9845</name>
</gene>
<name>A0AAV2NX27_9HYME</name>
<evidence type="ECO:0000313" key="2">
    <source>
        <dbReference type="Proteomes" id="UP001497644"/>
    </source>
</evidence>
<dbReference type="AlphaFoldDB" id="A0AAV2NX27"/>
<reference evidence="1" key="1">
    <citation type="submission" date="2024-04" db="EMBL/GenBank/DDBJ databases">
        <authorList>
            <consortium name="Molecular Ecology Group"/>
        </authorList>
    </citation>
    <scope>NUCLEOTIDE SEQUENCE</scope>
</reference>
<proteinExistence type="predicted"/>
<dbReference type="Proteomes" id="UP001497644">
    <property type="component" value="Chromosome 5"/>
</dbReference>
<protein>
    <submittedName>
        <fullName evidence="1">Uncharacterized protein</fullName>
    </submittedName>
</protein>
<keyword evidence="2" id="KW-1185">Reference proteome</keyword>
<dbReference type="EMBL" id="OZ034828">
    <property type="protein sequence ID" value="CAL1684169.1"/>
    <property type="molecule type" value="Genomic_DNA"/>
</dbReference>
<organism evidence="1 2">
    <name type="scientific">Lasius platythorax</name>
    <dbReference type="NCBI Taxonomy" id="488582"/>
    <lineage>
        <taxon>Eukaryota</taxon>
        <taxon>Metazoa</taxon>
        <taxon>Ecdysozoa</taxon>
        <taxon>Arthropoda</taxon>
        <taxon>Hexapoda</taxon>
        <taxon>Insecta</taxon>
        <taxon>Pterygota</taxon>
        <taxon>Neoptera</taxon>
        <taxon>Endopterygota</taxon>
        <taxon>Hymenoptera</taxon>
        <taxon>Apocrita</taxon>
        <taxon>Aculeata</taxon>
        <taxon>Formicoidea</taxon>
        <taxon>Formicidae</taxon>
        <taxon>Formicinae</taxon>
        <taxon>Lasius</taxon>
        <taxon>Lasius</taxon>
    </lineage>
</organism>
<sequence length="121" mass="13481">MNSAIFRLTDNRTYIYVQHQEGWMASPVVDIDVDWPEGCGSWPSKQSNLSADPTCGSVVRISRRGEHVAVLVTNRRATVSQVRRFHFVSPDSRTGLPQLFPDRGNFVGSISCSRRSGNGDK</sequence>
<evidence type="ECO:0000313" key="1">
    <source>
        <dbReference type="EMBL" id="CAL1684169.1"/>
    </source>
</evidence>
<accession>A0AAV2NX27</accession>